<keyword evidence="2" id="KW-1185">Reference proteome</keyword>
<protein>
    <submittedName>
        <fullName evidence="1">Uncharacterized protein</fullName>
    </submittedName>
</protein>
<dbReference type="EMBL" id="CP028339">
    <property type="protein sequence ID" value="AVR89059.1"/>
    <property type="molecule type" value="Genomic_DNA"/>
</dbReference>
<proteinExistence type="predicted"/>
<evidence type="ECO:0000313" key="2">
    <source>
        <dbReference type="Proteomes" id="UP000241885"/>
    </source>
</evidence>
<accession>A0A2R4BP14</accession>
<dbReference type="KEGG" id="tak:Tharo_2156"/>
<organism evidence="1 2">
    <name type="scientific">Thauera aromatica K172</name>
    <dbReference type="NCBI Taxonomy" id="44139"/>
    <lineage>
        <taxon>Bacteria</taxon>
        <taxon>Pseudomonadati</taxon>
        <taxon>Pseudomonadota</taxon>
        <taxon>Betaproteobacteria</taxon>
        <taxon>Rhodocyclales</taxon>
        <taxon>Zoogloeaceae</taxon>
        <taxon>Thauera</taxon>
    </lineage>
</organism>
<dbReference type="AlphaFoldDB" id="A0A2R4BP14"/>
<reference evidence="1 2" key="1">
    <citation type="submission" date="2018-03" db="EMBL/GenBank/DDBJ databases">
        <title>Complete genome sequence of Thauera aromatica, a model organism for studying aromatic compound degradation under denitrifying conditions.</title>
        <authorList>
            <person name="Lo H.-Y."/>
            <person name="Goris T."/>
            <person name="Boll M."/>
            <person name="Mueller J.A."/>
        </authorList>
    </citation>
    <scope>NUCLEOTIDE SEQUENCE [LARGE SCALE GENOMIC DNA]</scope>
    <source>
        <strain evidence="1 2">K172</strain>
    </source>
</reference>
<gene>
    <name evidence="1" type="ORF">Tharo_2156</name>
</gene>
<dbReference type="Proteomes" id="UP000241885">
    <property type="component" value="Chromosome"/>
</dbReference>
<sequence length="80" mass="8674">MEADSPHELATALMNFAVQIERGEVSKGVSGGCSSGAIYELLHAPEQTHEAYFEQVREYLASKSGNAELKGACTKEQQDQ</sequence>
<evidence type="ECO:0000313" key="1">
    <source>
        <dbReference type="EMBL" id="AVR89059.1"/>
    </source>
</evidence>
<name>A0A2R4BP14_THAAR</name>